<dbReference type="Pfam" id="PF03942">
    <property type="entry name" value="DTW"/>
    <property type="match status" value="1"/>
</dbReference>
<evidence type="ECO:0000256" key="5">
    <source>
        <dbReference type="ARBA" id="ARBA00034489"/>
    </source>
</evidence>
<keyword evidence="2" id="KW-0808">Transferase</keyword>
<evidence type="ECO:0000259" key="7">
    <source>
        <dbReference type="SMART" id="SM01144"/>
    </source>
</evidence>
<dbReference type="PANTHER" id="PTHR21392">
    <property type="entry name" value="TRNA-URIDINE AMINOCARBOXYPROPYLTRANSFERASE 2"/>
    <property type="match status" value="1"/>
</dbReference>
<feature type="domain" description="DTW" evidence="7">
    <location>
        <begin position="40"/>
        <end position="229"/>
    </location>
</feature>
<protein>
    <recommendedName>
        <fullName evidence="1">tRNA-uridine aminocarboxypropyltransferase</fullName>
        <ecNumber evidence="1">2.5.1.25</ecNumber>
    </recommendedName>
</protein>
<sequence length="238" mass="27421">MRSFMRPTGPCTRRSAREKRQSARRPFRIVDLAMRYRTRPEIRCPDCYLLKESCLCDSAPQITIRSALTVVHHSAELFKTTSTIRLLQLAIRDCALHLRAGSIPHERPAPIIKRRPVRIALFPREDAVELSELVLRHRPDEIELIVPDGTWNQASRITRRDPHFADAVFAHLHIKEPSIFVLREQAEKGRTSTFEAVAAALAVIEGPEVQKQMMDFFREAVYRILRSKGLHRDSLRDA</sequence>
<gene>
    <name evidence="8" type="ORF">F9K24_09595</name>
</gene>
<dbReference type="SMART" id="SM01144">
    <property type="entry name" value="DTW"/>
    <property type="match status" value="1"/>
</dbReference>
<reference evidence="8 9" key="1">
    <citation type="submission" date="2019-10" db="EMBL/GenBank/DDBJ databases">
        <title>Extracellular Electron Transfer in a Candidatus Methanoperedens spp. Enrichment Culture.</title>
        <authorList>
            <person name="Berger S."/>
            <person name="Rangel Shaw D."/>
            <person name="Berben T."/>
            <person name="In 'T Zandt M."/>
            <person name="Frank J."/>
            <person name="Reimann J."/>
            <person name="Jetten M.S.M."/>
            <person name="Welte C.U."/>
        </authorList>
    </citation>
    <scope>NUCLEOTIDE SEQUENCE [LARGE SCALE GENOMIC DNA]</scope>
    <source>
        <strain evidence="8">SB12</strain>
    </source>
</reference>
<evidence type="ECO:0000256" key="2">
    <source>
        <dbReference type="ARBA" id="ARBA00022679"/>
    </source>
</evidence>
<evidence type="ECO:0000256" key="6">
    <source>
        <dbReference type="SAM" id="MobiDB-lite"/>
    </source>
</evidence>
<organism evidence="8 9">
    <name type="scientific">Leptonema illini</name>
    <dbReference type="NCBI Taxonomy" id="183"/>
    <lineage>
        <taxon>Bacteria</taxon>
        <taxon>Pseudomonadati</taxon>
        <taxon>Spirochaetota</taxon>
        <taxon>Spirochaetia</taxon>
        <taxon>Leptospirales</taxon>
        <taxon>Leptospiraceae</taxon>
        <taxon>Leptonema</taxon>
    </lineage>
</organism>
<name>A0A833LYG9_9LEPT</name>
<dbReference type="EC" id="2.5.1.25" evidence="1"/>
<evidence type="ECO:0000256" key="1">
    <source>
        <dbReference type="ARBA" id="ARBA00012386"/>
    </source>
</evidence>
<proteinExistence type="inferred from homology"/>
<evidence type="ECO:0000256" key="3">
    <source>
        <dbReference type="ARBA" id="ARBA00022691"/>
    </source>
</evidence>
<evidence type="ECO:0000313" key="8">
    <source>
        <dbReference type="EMBL" id="KAB2932623.1"/>
    </source>
</evidence>
<keyword evidence="3" id="KW-0949">S-adenosyl-L-methionine</keyword>
<accession>A0A833LYG9</accession>
<dbReference type="GO" id="GO:0008033">
    <property type="term" value="P:tRNA processing"/>
    <property type="evidence" value="ECO:0007669"/>
    <property type="project" value="UniProtKB-KW"/>
</dbReference>
<dbReference type="AlphaFoldDB" id="A0A833LYG9"/>
<evidence type="ECO:0000313" key="9">
    <source>
        <dbReference type="Proteomes" id="UP000460298"/>
    </source>
</evidence>
<dbReference type="InterPro" id="IPR005636">
    <property type="entry name" value="DTW"/>
</dbReference>
<feature type="region of interest" description="Disordered" evidence="6">
    <location>
        <begin position="1"/>
        <end position="23"/>
    </location>
</feature>
<evidence type="ECO:0000256" key="4">
    <source>
        <dbReference type="ARBA" id="ARBA00022694"/>
    </source>
</evidence>
<dbReference type="EMBL" id="WBUI01000008">
    <property type="protein sequence ID" value="KAB2932623.1"/>
    <property type="molecule type" value="Genomic_DNA"/>
</dbReference>
<dbReference type="GO" id="GO:0016432">
    <property type="term" value="F:tRNA-uridine aminocarboxypropyltransferase activity"/>
    <property type="evidence" value="ECO:0007669"/>
    <property type="project" value="UniProtKB-EC"/>
</dbReference>
<dbReference type="PANTHER" id="PTHR21392:SF0">
    <property type="entry name" value="TRNA-URIDINE AMINOCARBOXYPROPYLTRANSFERASE 2"/>
    <property type="match status" value="1"/>
</dbReference>
<comment type="similarity">
    <text evidence="5">Belongs to the TDD superfamily. DTWD2 family.</text>
</comment>
<dbReference type="Proteomes" id="UP000460298">
    <property type="component" value="Unassembled WGS sequence"/>
</dbReference>
<dbReference type="InterPro" id="IPR039262">
    <property type="entry name" value="DTWD2/TAPT"/>
</dbReference>
<keyword evidence="4" id="KW-0819">tRNA processing</keyword>
<feature type="compositionally biased region" description="Basic residues" evidence="6">
    <location>
        <begin position="14"/>
        <end position="23"/>
    </location>
</feature>
<comment type="caution">
    <text evidence="8">The sequence shown here is derived from an EMBL/GenBank/DDBJ whole genome shotgun (WGS) entry which is preliminary data.</text>
</comment>